<evidence type="ECO:0000256" key="2">
    <source>
        <dbReference type="SAM" id="Phobius"/>
    </source>
</evidence>
<evidence type="ECO:0000313" key="4">
    <source>
        <dbReference type="EMBL" id="MEQ2578983.1"/>
    </source>
</evidence>
<feature type="transmembrane region" description="Helical" evidence="2">
    <location>
        <begin position="196"/>
        <end position="217"/>
    </location>
</feature>
<dbReference type="PANTHER" id="PTHR22911">
    <property type="entry name" value="ACYL-MALONYL CONDENSING ENZYME-RELATED"/>
    <property type="match status" value="1"/>
</dbReference>
<evidence type="ECO:0000313" key="5">
    <source>
        <dbReference type="Proteomes" id="UP001470288"/>
    </source>
</evidence>
<evidence type="ECO:0000259" key="3">
    <source>
        <dbReference type="Pfam" id="PF00892"/>
    </source>
</evidence>
<feature type="transmembrane region" description="Helical" evidence="2">
    <location>
        <begin position="7"/>
        <end position="25"/>
    </location>
</feature>
<feature type="transmembrane region" description="Helical" evidence="2">
    <location>
        <begin position="63"/>
        <end position="80"/>
    </location>
</feature>
<proteinExistence type="inferred from homology"/>
<keyword evidence="2" id="KW-0812">Transmembrane</keyword>
<comment type="similarity">
    <text evidence="1">Belongs to the EamA transporter family.</text>
</comment>
<dbReference type="EMBL" id="JBBMFC010000014">
    <property type="protein sequence ID" value="MEQ2578983.1"/>
    <property type="molecule type" value="Genomic_DNA"/>
</dbReference>
<keyword evidence="5" id="KW-1185">Reference proteome</keyword>
<feature type="transmembrane region" description="Helical" evidence="2">
    <location>
        <begin position="229"/>
        <end position="248"/>
    </location>
</feature>
<protein>
    <submittedName>
        <fullName evidence="4">DMT family transporter</fullName>
    </submittedName>
</protein>
<feature type="transmembrane region" description="Helical" evidence="2">
    <location>
        <begin position="86"/>
        <end position="104"/>
    </location>
</feature>
<dbReference type="Proteomes" id="UP001470288">
    <property type="component" value="Unassembled WGS sequence"/>
</dbReference>
<dbReference type="InterPro" id="IPR037185">
    <property type="entry name" value="EmrE-like"/>
</dbReference>
<name>A0ABV1I232_9FIRM</name>
<accession>A0ABV1I232</accession>
<comment type="caution">
    <text evidence="4">The sequence shown here is derived from an EMBL/GenBank/DDBJ whole genome shotgun (WGS) entry which is preliminary data.</text>
</comment>
<feature type="transmembrane region" description="Helical" evidence="2">
    <location>
        <begin position="254"/>
        <end position="273"/>
    </location>
</feature>
<feature type="transmembrane region" description="Helical" evidence="2">
    <location>
        <begin position="31"/>
        <end position="51"/>
    </location>
</feature>
<feature type="domain" description="EamA" evidence="3">
    <location>
        <begin position="7"/>
        <end position="131"/>
    </location>
</feature>
<reference evidence="4 5" key="1">
    <citation type="submission" date="2024-03" db="EMBL/GenBank/DDBJ databases">
        <title>Human intestinal bacterial collection.</title>
        <authorList>
            <person name="Pauvert C."/>
            <person name="Hitch T.C.A."/>
            <person name="Clavel T."/>
        </authorList>
    </citation>
    <scope>NUCLEOTIDE SEQUENCE [LARGE SCALE GENOMIC DNA]</scope>
    <source>
        <strain evidence="4 5">CLA-AA-H78B</strain>
    </source>
</reference>
<feature type="transmembrane region" description="Helical" evidence="2">
    <location>
        <begin position="116"/>
        <end position="135"/>
    </location>
</feature>
<dbReference type="RefSeq" id="WP_178753937.1">
    <property type="nucleotide sequence ID" value="NZ_JBBMFC010000014.1"/>
</dbReference>
<organism evidence="4 5">
    <name type="scientific">Hominiventricola aquisgranensis</name>
    <dbReference type="NCBI Taxonomy" id="3133164"/>
    <lineage>
        <taxon>Bacteria</taxon>
        <taxon>Bacillati</taxon>
        <taxon>Bacillota</taxon>
        <taxon>Clostridia</taxon>
        <taxon>Lachnospirales</taxon>
        <taxon>Lachnospiraceae</taxon>
        <taxon>Hominiventricola</taxon>
    </lineage>
</organism>
<feature type="transmembrane region" description="Helical" evidence="2">
    <location>
        <begin position="141"/>
        <end position="160"/>
    </location>
</feature>
<feature type="transmembrane region" description="Helical" evidence="2">
    <location>
        <begin position="172"/>
        <end position="190"/>
    </location>
</feature>
<evidence type="ECO:0000256" key="1">
    <source>
        <dbReference type="ARBA" id="ARBA00007362"/>
    </source>
</evidence>
<dbReference type="Pfam" id="PF00892">
    <property type="entry name" value="EamA"/>
    <property type="match status" value="2"/>
</dbReference>
<dbReference type="InterPro" id="IPR000620">
    <property type="entry name" value="EamA_dom"/>
</dbReference>
<feature type="domain" description="EamA" evidence="3">
    <location>
        <begin position="141"/>
        <end position="268"/>
    </location>
</feature>
<dbReference type="SUPFAM" id="SSF103481">
    <property type="entry name" value="Multidrug resistance efflux transporter EmrE"/>
    <property type="match status" value="2"/>
</dbReference>
<keyword evidence="2" id="KW-1133">Transmembrane helix</keyword>
<sequence length="281" mass="30900">MRSRQMVGNILILETAFLWSFLGIVTKMVTYHGMTVTAVISLVAMLTLRVCNRGSAIRWNRQILLTALATAGQTICFFLANKYTTVANTIVLQYCSPIFVLFYYRIFQKRRLKCQQIISVAVCSAGILIFFAGQINTGMMLGNILALASGIMFGGQFYLGAMEDNDPVSANLFSQIICILITGTYAVFFAHDVFDVRQTGILVVAGFLCSGVAAVLYTRGIQMTTALNANLIASSEIIMAPIWSYLIFHETIGKWAAVGAVLMVGAILYETLFEARNEAEK</sequence>
<gene>
    <name evidence="4" type="ORF">WMO62_09045</name>
</gene>
<keyword evidence="2" id="KW-0472">Membrane</keyword>